<proteinExistence type="predicted"/>
<evidence type="ECO:0000259" key="1">
    <source>
        <dbReference type="Pfam" id="PF24925"/>
    </source>
</evidence>
<protein>
    <recommendedName>
        <fullName evidence="1">DUF7746 domain-containing protein</fullName>
    </recommendedName>
</protein>
<feature type="domain" description="DUF7746" evidence="1">
    <location>
        <begin position="1"/>
        <end position="60"/>
    </location>
</feature>
<name>A0A9I9E7A4_CUCME</name>
<dbReference type="EnsemblPlants" id="MELO3C029784.2.1">
    <property type="protein sequence ID" value="MELO3C029784.2.1"/>
    <property type="gene ID" value="MELO3C029784.2"/>
</dbReference>
<organism evidence="2">
    <name type="scientific">Cucumis melo</name>
    <name type="common">Muskmelon</name>
    <dbReference type="NCBI Taxonomy" id="3656"/>
    <lineage>
        <taxon>Eukaryota</taxon>
        <taxon>Viridiplantae</taxon>
        <taxon>Streptophyta</taxon>
        <taxon>Embryophyta</taxon>
        <taxon>Tracheophyta</taxon>
        <taxon>Spermatophyta</taxon>
        <taxon>Magnoliopsida</taxon>
        <taxon>eudicotyledons</taxon>
        <taxon>Gunneridae</taxon>
        <taxon>Pentapetalae</taxon>
        <taxon>rosids</taxon>
        <taxon>fabids</taxon>
        <taxon>Cucurbitales</taxon>
        <taxon>Cucurbitaceae</taxon>
        <taxon>Benincaseae</taxon>
        <taxon>Cucumis</taxon>
    </lineage>
</organism>
<accession>A0A9I9E7A4</accession>
<evidence type="ECO:0000313" key="2">
    <source>
        <dbReference type="EnsemblPlants" id="MELO3C029784.2.1"/>
    </source>
</evidence>
<sequence length="62" mass="7269">MMIIFQETFIAATSYLRRMSQREIVDILTAGFTGNLRSWWHNHLIDANREAIKEAVSEKTEQ</sequence>
<dbReference type="Pfam" id="PF24925">
    <property type="entry name" value="DUF7746"/>
    <property type="match status" value="1"/>
</dbReference>
<dbReference type="InterPro" id="IPR056648">
    <property type="entry name" value="DUF7746"/>
</dbReference>
<reference evidence="2" key="1">
    <citation type="submission" date="2023-03" db="UniProtKB">
        <authorList>
            <consortium name="EnsemblPlants"/>
        </authorList>
    </citation>
    <scope>IDENTIFICATION</scope>
</reference>
<dbReference type="AlphaFoldDB" id="A0A9I9E7A4"/>
<dbReference type="Gramene" id="MELO3C029784.2.1">
    <property type="protein sequence ID" value="MELO3C029784.2.1"/>
    <property type="gene ID" value="MELO3C029784.2"/>
</dbReference>